<dbReference type="GO" id="GO:0005829">
    <property type="term" value="C:cytosol"/>
    <property type="evidence" value="ECO:0007669"/>
    <property type="project" value="TreeGrafter"/>
</dbReference>
<sequence>MKAFIIKSAIVEETLEVAYRDGSIEDNRFASEYSSVKLYTPYNVVVASAQGKKFDELESIVMKHARTFGVSINVELPEQNFYKGSVSFNNPVDYDDALEIIKKICSELKSKGFGCESIFIIRRSRVKHIVEEYGVEAIEDRWLNELYVYSYAIHAGQLLSTGLNYVFMDKHVDISEDIVEKIQYMLMNQAKARRFNPVYIGPWIVVLKNDAACSLYHEIAHLLEADEPLKIGLNTRIGDGIRIYEDPFYPGPLRRLFDDEVYPAWRRTLIEDGFVVDYLRSRLCVDESKAGNGRGLFTKPKSMYHQLVVKPGDWSLDEAENEFKKIIVVENIVKAETYNGLIRIFPEIAVLKDKERVQPVKSLEVAVPIAQLNKSIIGLGEEIYTRFSYEKNLPIYDVAPLTIIEMRVRS</sequence>
<dbReference type="AlphaFoldDB" id="A0A7C4JMD6"/>
<comment type="caution">
    <text evidence="3">The sequence shown here is derived from an EMBL/GenBank/DDBJ whole genome shotgun (WGS) entry which is preliminary data.</text>
</comment>
<comment type="similarity">
    <text evidence="1">Belongs to the peptidase U62 family.</text>
</comment>
<dbReference type="GO" id="GO:0008237">
    <property type="term" value="F:metallopeptidase activity"/>
    <property type="evidence" value="ECO:0007669"/>
    <property type="project" value="InterPro"/>
</dbReference>
<dbReference type="PANTHER" id="PTHR30624:SF0">
    <property type="entry name" value="METALLOPROTEASE SLR0863"/>
    <property type="match status" value="1"/>
</dbReference>
<evidence type="ECO:0000256" key="1">
    <source>
        <dbReference type="ARBA" id="ARBA00005836"/>
    </source>
</evidence>
<protein>
    <recommendedName>
        <fullName evidence="2">Metalloprotease TldD/E C-terminal domain-containing protein</fullName>
    </recommendedName>
</protein>
<feature type="domain" description="Metalloprotease TldD/E C-terminal" evidence="2">
    <location>
        <begin position="205"/>
        <end position="388"/>
    </location>
</feature>
<accession>A0A7C4JMD6</accession>
<dbReference type="GO" id="GO:0006508">
    <property type="term" value="P:proteolysis"/>
    <property type="evidence" value="ECO:0007669"/>
    <property type="project" value="InterPro"/>
</dbReference>
<dbReference type="InterPro" id="IPR051463">
    <property type="entry name" value="Peptidase_U62_metallo"/>
</dbReference>
<name>A0A7C4JMD6_STAMA</name>
<dbReference type="EMBL" id="DTBP01000024">
    <property type="protein sequence ID" value="HGQ74157.1"/>
    <property type="molecule type" value="Genomic_DNA"/>
</dbReference>
<proteinExistence type="inferred from homology"/>
<evidence type="ECO:0000259" key="2">
    <source>
        <dbReference type="Pfam" id="PF19289"/>
    </source>
</evidence>
<reference evidence="3" key="1">
    <citation type="journal article" date="2020" name="mSystems">
        <title>Genome- and Community-Level Interaction Insights into Carbon Utilization and Element Cycling Functions of Hydrothermarchaeota in Hydrothermal Sediment.</title>
        <authorList>
            <person name="Zhou Z."/>
            <person name="Liu Y."/>
            <person name="Xu W."/>
            <person name="Pan J."/>
            <person name="Luo Z.H."/>
            <person name="Li M."/>
        </authorList>
    </citation>
    <scope>NUCLEOTIDE SEQUENCE [LARGE SCALE GENOMIC DNA]</scope>
    <source>
        <strain evidence="3">SpSt-648</strain>
    </source>
</reference>
<dbReference type="Pfam" id="PF19289">
    <property type="entry name" value="PmbA_TldD_3rd"/>
    <property type="match status" value="1"/>
</dbReference>
<dbReference type="InterPro" id="IPR045569">
    <property type="entry name" value="Metalloprtase-TldD/E_C"/>
</dbReference>
<organism evidence="3">
    <name type="scientific">Staphylothermus marinus</name>
    <dbReference type="NCBI Taxonomy" id="2280"/>
    <lineage>
        <taxon>Archaea</taxon>
        <taxon>Thermoproteota</taxon>
        <taxon>Thermoprotei</taxon>
        <taxon>Desulfurococcales</taxon>
        <taxon>Desulfurococcaceae</taxon>
        <taxon>Staphylothermus</taxon>
    </lineage>
</organism>
<dbReference type="SUPFAM" id="SSF111283">
    <property type="entry name" value="Putative modulator of DNA gyrase, PmbA/TldD"/>
    <property type="match status" value="1"/>
</dbReference>
<gene>
    <name evidence="3" type="ORF">ENU20_03675</name>
</gene>
<evidence type="ECO:0000313" key="3">
    <source>
        <dbReference type="EMBL" id="HGQ74157.1"/>
    </source>
</evidence>
<dbReference type="InterPro" id="IPR036059">
    <property type="entry name" value="TldD/PmbA_sf"/>
</dbReference>
<dbReference type="PANTHER" id="PTHR30624">
    <property type="entry name" value="UNCHARACTERIZED PROTEIN TLDD AND PMBA"/>
    <property type="match status" value="1"/>
</dbReference>